<reference evidence="3" key="1">
    <citation type="submission" date="2023-11" db="EMBL/GenBank/DDBJ databases">
        <authorList>
            <person name="Helweg L.P."/>
            <person name="Kiel A."/>
            <person name="Hitz F."/>
            <person name="Ruckert-Reed C."/>
            <person name="Busche T."/>
            <person name="Kaltschmidt B."/>
            <person name="Kaltschmidt C."/>
        </authorList>
    </citation>
    <scope>NUCLEOTIDE SEQUENCE [LARGE SCALE GENOMIC DNA]</scope>
    <source>
        <strain evidence="3">4.1</strain>
    </source>
</reference>
<feature type="transmembrane region" description="Helical" evidence="1">
    <location>
        <begin position="63"/>
        <end position="84"/>
    </location>
</feature>
<dbReference type="KEGG" id="sbil:SANBI_001524"/>
<feature type="transmembrane region" description="Helical" evidence="1">
    <location>
        <begin position="156"/>
        <end position="177"/>
    </location>
</feature>
<gene>
    <name evidence="2" type="ORF">SANBI_001524</name>
</gene>
<keyword evidence="1" id="KW-1133">Transmembrane helix</keyword>
<proteinExistence type="predicted"/>
<evidence type="ECO:0000313" key="2">
    <source>
        <dbReference type="EMBL" id="WPF83824.1"/>
    </source>
</evidence>
<dbReference type="PIRSF" id="PIRSF037395">
    <property type="entry name" value="UCP037395_ABCper"/>
    <property type="match status" value="1"/>
</dbReference>
<dbReference type="AlphaFoldDB" id="A0AAF1C463"/>
<sequence>MTRGRDRAAEARLPVADPLVGYRGTAARSASTVLLVLTSLLGLVMFCWPLVASVLPRASGQSAPWLLVVLLPVVLVLLLVQLTGGELDPRVLALLGVLSAVNAALRLLSAGTGGIELVFFLLVLAGYVFGPTFGFLLGTVSLAASALITAGVGPWLPFQMMAAGWIGLGAGLLGRVLARRVRPRGWVEIGALAVYAALVAYVFGALMNLWFWPFALGGGTQVSYVPGGELAENLRRFAVFTLTTSTPTWDTLRAVTNVVAVLLLGRPVLGTLRRAQRRGVLAGR</sequence>
<dbReference type="Gene3D" id="1.10.1760.20">
    <property type="match status" value="1"/>
</dbReference>
<feature type="transmembrane region" description="Helical" evidence="1">
    <location>
        <begin position="189"/>
        <end position="212"/>
    </location>
</feature>
<keyword evidence="3" id="KW-1185">Reference proteome</keyword>
<dbReference type="InterPro" id="IPR017196">
    <property type="entry name" value="ECF_substrate-spec_UCP037395"/>
</dbReference>
<feature type="transmembrane region" description="Helical" evidence="1">
    <location>
        <begin position="117"/>
        <end position="150"/>
    </location>
</feature>
<organism evidence="2 3">
    <name type="scientific">Sanguibacter biliveldensis</name>
    <dbReference type="NCBI Taxonomy" id="3030830"/>
    <lineage>
        <taxon>Bacteria</taxon>
        <taxon>Bacillati</taxon>
        <taxon>Actinomycetota</taxon>
        <taxon>Actinomycetes</taxon>
        <taxon>Micrococcales</taxon>
        <taxon>Sanguibacteraceae</taxon>
        <taxon>Sanguibacter</taxon>
    </lineage>
</organism>
<accession>A0AAF1C463</accession>
<dbReference type="RefSeq" id="WP_319160483.1">
    <property type="nucleotide sequence ID" value="NZ_CP138359.1"/>
</dbReference>
<evidence type="ECO:0000256" key="1">
    <source>
        <dbReference type="SAM" id="Phobius"/>
    </source>
</evidence>
<keyword evidence="1" id="KW-0812">Transmembrane</keyword>
<protein>
    <submittedName>
        <fullName evidence="2">ECF transporter S component</fullName>
    </submittedName>
</protein>
<keyword evidence="1" id="KW-0472">Membrane</keyword>
<feature type="transmembrane region" description="Helical" evidence="1">
    <location>
        <begin position="30"/>
        <end position="51"/>
    </location>
</feature>
<dbReference type="Pfam" id="PF12822">
    <property type="entry name" value="ECF_trnsprt"/>
    <property type="match status" value="1"/>
</dbReference>
<dbReference type="InterPro" id="IPR024529">
    <property type="entry name" value="ECF_trnsprt_substrate-spec"/>
</dbReference>
<dbReference type="EMBL" id="CP138359">
    <property type="protein sequence ID" value="WPF83824.1"/>
    <property type="molecule type" value="Genomic_DNA"/>
</dbReference>
<name>A0AAF1C463_9MICO</name>
<dbReference type="GO" id="GO:0022857">
    <property type="term" value="F:transmembrane transporter activity"/>
    <property type="evidence" value="ECO:0007669"/>
    <property type="project" value="InterPro"/>
</dbReference>
<feature type="transmembrane region" description="Helical" evidence="1">
    <location>
        <begin position="251"/>
        <end position="269"/>
    </location>
</feature>
<dbReference type="Proteomes" id="UP001304340">
    <property type="component" value="Chromosome"/>
</dbReference>
<evidence type="ECO:0000313" key="3">
    <source>
        <dbReference type="Proteomes" id="UP001304340"/>
    </source>
</evidence>